<accession>A0A9W9RQN9</accession>
<dbReference type="GeneID" id="81442191"/>
<evidence type="ECO:0000313" key="2">
    <source>
        <dbReference type="EMBL" id="KAJ5364386.1"/>
    </source>
</evidence>
<dbReference type="RefSeq" id="XP_056552012.1">
    <property type="nucleotide sequence ID" value="XM_056703012.1"/>
</dbReference>
<sequence length="100" mass="11254">MSRLKLGGSSRDQGTGQTPEKGPNLDRRGEAPPPNKERLWPTPGAYKSVSHLVEEIFRTDRALDKHQKMVDHLSKRQALLTQIQATREPLPDSEDEKIGK</sequence>
<dbReference type="EMBL" id="JAPZBS010000008">
    <property type="protein sequence ID" value="KAJ5364386.1"/>
    <property type="molecule type" value="Genomic_DNA"/>
</dbReference>
<dbReference type="Proteomes" id="UP001147782">
    <property type="component" value="Unassembled WGS sequence"/>
</dbReference>
<keyword evidence="3" id="KW-1185">Reference proteome</keyword>
<evidence type="ECO:0000256" key="1">
    <source>
        <dbReference type="SAM" id="MobiDB-lite"/>
    </source>
</evidence>
<gene>
    <name evidence="2" type="ORF">N7496_010099</name>
</gene>
<name>A0A9W9RQN9_9EURO</name>
<proteinExistence type="predicted"/>
<evidence type="ECO:0000313" key="3">
    <source>
        <dbReference type="Proteomes" id="UP001147782"/>
    </source>
</evidence>
<organism evidence="2 3">
    <name type="scientific">Penicillium cataractarum</name>
    <dbReference type="NCBI Taxonomy" id="2100454"/>
    <lineage>
        <taxon>Eukaryota</taxon>
        <taxon>Fungi</taxon>
        <taxon>Dikarya</taxon>
        <taxon>Ascomycota</taxon>
        <taxon>Pezizomycotina</taxon>
        <taxon>Eurotiomycetes</taxon>
        <taxon>Eurotiomycetidae</taxon>
        <taxon>Eurotiales</taxon>
        <taxon>Aspergillaceae</taxon>
        <taxon>Penicillium</taxon>
    </lineage>
</organism>
<reference evidence="2" key="2">
    <citation type="journal article" date="2023" name="IMA Fungus">
        <title>Comparative genomic study of the Penicillium genus elucidates a diverse pangenome and 15 lateral gene transfer events.</title>
        <authorList>
            <person name="Petersen C."/>
            <person name="Sorensen T."/>
            <person name="Nielsen M.R."/>
            <person name="Sondergaard T.E."/>
            <person name="Sorensen J.L."/>
            <person name="Fitzpatrick D.A."/>
            <person name="Frisvad J.C."/>
            <person name="Nielsen K.L."/>
        </authorList>
    </citation>
    <scope>NUCLEOTIDE SEQUENCE</scope>
    <source>
        <strain evidence="2">IBT 29864</strain>
    </source>
</reference>
<reference evidence="2" key="1">
    <citation type="submission" date="2022-11" db="EMBL/GenBank/DDBJ databases">
        <authorList>
            <person name="Petersen C."/>
        </authorList>
    </citation>
    <scope>NUCLEOTIDE SEQUENCE</scope>
    <source>
        <strain evidence="2">IBT 29864</strain>
    </source>
</reference>
<feature type="region of interest" description="Disordered" evidence="1">
    <location>
        <begin position="1"/>
        <end position="43"/>
    </location>
</feature>
<feature type="compositionally biased region" description="Basic and acidic residues" evidence="1">
    <location>
        <begin position="23"/>
        <end position="39"/>
    </location>
</feature>
<comment type="caution">
    <text evidence="2">The sequence shown here is derived from an EMBL/GenBank/DDBJ whole genome shotgun (WGS) entry which is preliminary data.</text>
</comment>
<protein>
    <submittedName>
        <fullName evidence="2">Uncharacterized protein</fullName>
    </submittedName>
</protein>
<dbReference type="AlphaFoldDB" id="A0A9W9RQN9"/>